<proteinExistence type="predicted"/>
<organism evidence="2 3">
    <name type="scientific">Magallana gigas</name>
    <name type="common">Pacific oyster</name>
    <name type="synonym">Crassostrea gigas</name>
    <dbReference type="NCBI Taxonomy" id="29159"/>
    <lineage>
        <taxon>Eukaryota</taxon>
        <taxon>Metazoa</taxon>
        <taxon>Spiralia</taxon>
        <taxon>Lophotrochozoa</taxon>
        <taxon>Mollusca</taxon>
        <taxon>Bivalvia</taxon>
        <taxon>Autobranchia</taxon>
        <taxon>Pteriomorphia</taxon>
        <taxon>Ostreida</taxon>
        <taxon>Ostreoidea</taxon>
        <taxon>Ostreidae</taxon>
        <taxon>Magallana</taxon>
    </lineage>
</organism>
<keyword evidence="3" id="KW-1185">Reference proteome</keyword>
<dbReference type="AlphaFoldDB" id="A0A8W8MZN4"/>
<dbReference type="Proteomes" id="UP000005408">
    <property type="component" value="Unassembled WGS sequence"/>
</dbReference>
<keyword evidence="1" id="KW-0472">Membrane</keyword>
<evidence type="ECO:0000313" key="3">
    <source>
        <dbReference type="Proteomes" id="UP000005408"/>
    </source>
</evidence>
<evidence type="ECO:0000313" key="2">
    <source>
        <dbReference type="EnsemblMetazoa" id="G4021.1:cds"/>
    </source>
</evidence>
<name>A0A8W8MZN4_MAGGI</name>
<accession>A0A8W8MZN4</accession>
<sequence length="594" mass="68364">MAYTVVQNCPLTFQEWSSRASSTCRSGTYHCVEDEYSRTVEVCTVALWIEPGHCPVYNTVAKKMDSVYCIGKHCPSKVFISNEVYKYAGCQQFNLGSSKTTSTNPHANTPISDISDNSIIAGLVVSVFVVILLGILGFILWRKKRRFAFQASSFGREQTHLTRDTCKQNIADENEPLIQGEIDYAALEKITPKELSADNYLISRCQDYLETRGNTLALVGKLGSGKRTIASQIAIRLAKKDPKLKIKIVSESDVISEDLKTRHSTIMIIHNPVKTWFTSKYADEKIGCLLEICANAKTNNSYIIAIFHFSDWNSFKSQISNKYTTMEYIFPHRESICNKMQKLTEMAKGKNIDISRVRFQTDERSVGDPLVITLFLKNIAFRNHEYLLNPSKFVFEKLKTLEKSPKINDQLAFKTMVFVVVHNGEIAKRELDDILHHSLFANLKEKMNIGGSIDECIEQLLDLFIEETFDGRSYRVLHDVITRCTFLAAMENHWTLLFKECDPILIFECIRLKLIYEKMKYPGEVVFDDRNLKTALPTEIFQEVARLFCQRSEMQSFIWNSSLYDDKKFQEEWNKAEIYFTNTVKRHEKSMEVN</sequence>
<keyword evidence="1" id="KW-1133">Transmembrane helix</keyword>
<keyword evidence="1" id="KW-0812">Transmembrane</keyword>
<protein>
    <submittedName>
        <fullName evidence="2">Uncharacterized protein</fullName>
    </submittedName>
</protein>
<feature type="transmembrane region" description="Helical" evidence="1">
    <location>
        <begin position="119"/>
        <end position="141"/>
    </location>
</feature>
<reference evidence="2" key="1">
    <citation type="submission" date="2022-08" db="UniProtKB">
        <authorList>
            <consortium name="EnsemblMetazoa"/>
        </authorList>
    </citation>
    <scope>IDENTIFICATION</scope>
    <source>
        <strain evidence="2">05x7-T-G4-1.051#20</strain>
    </source>
</reference>
<dbReference type="EnsemblMetazoa" id="G4021.1">
    <property type="protein sequence ID" value="G4021.1:cds"/>
    <property type="gene ID" value="G4021"/>
</dbReference>
<evidence type="ECO:0000256" key="1">
    <source>
        <dbReference type="SAM" id="Phobius"/>
    </source>
</evidence>